<evidence type="ECO:0000313" key="3">
    <source>
        <dbReference type="Proteomes" id="UP000030762"/>
    </source>
</evidence>
<evidence type="ECO:0000313" key="2">
    <source>
        <dbReference type="EMBL" id="EQC29724.1"/>
    </source>
</evidence>
<evidence type="ECO:0000256" key="1">
    <source>
        <dbReference type="SAM" id="SignalP"/>
    </source>
</evidence>
<sequence>MQLFKTTALVAAMAVTIAASAVSNVIPVSGSEAEQLAACRDACNKNLPCESSVVLYSVCYLKRPDEAFPGILSSLTNTSTSTPTTPTRM</sequence>
<dbReference type="Proteomes" id="UP000030762">
    <property type="component" value="Unassembled WGS sequence"/>
</dbReference>
<feature type="signal peptide" evidence="1">
    <location>
        <begin position="1"/>
        <end position="23"/>
    </location>
</feature>
<dbReference type="EMBL" id="JH767181">
    <property type="protein sequence ID" value="EQC29724.1"/>
    <property type="molecule type" value="Genomic_DNA"/>
</dbReference>
<reference evidence="2 3" key="1">
    <citation type="submission" date="2012-04" db="EMBL/GenBank/DDBJ databases">
        <title>The Genome Sequence of Saprolegnia declina VS20.</title>
        <authorList>
            <consortium name="The Broad Institute Genome Sequencing Platform"/>
            <person name="Russ C."/>
            <person name="Nusbaum C."/>
            <person name="Tyler B."/>
            <person name="van West P."/>
            <person name="Dieguez-Uribeondo J."/>
            <person name="de Bruijn I."/>
            <person name="Tripathy S."/>
            <person name="Jiang R."/>
            <person name="Young S.K."/>
            <person name="Zeng Q."/>
            <person name="Gargeya S."/>
            <person name="Fitzgerald M."/>
            <person name="Haas B."/>
            <person name="Abouelleil A."/>
            <person name="Alvarado L."/>
            <person name="Arachchi H.M."/>
            <person name="Berlin A."/>
            <person name="Chapman S.B."/>
            <person name="Goldberg J."/>
            <person name="Griggs A."/>
            <person name="Gujja S."/>
            <person name="Hansen M."/>
            <person name="Howarth C."/>
            <person name="Imamovic A."/>
            <person name="Larimer J."/>
            <person name="McCowen C."/>
            <person name="Montmayeur A."/>
            <person name="Murphy C."/>
            <person name="Neiman D."/>
            <person name="Pearson M."/>
            <person name="Priest M."/>
            <person name="Roberts A."/>
            <person name="Saif S."/>
            <person name="Shea T."/>
            <person name="Sisk P."/>
            <person name="Sykes S."/>
            <person name="Wortman J."/>
            <person name="Nusbaum C."/>
            <person name="Birren B."/>
        </authorList>
    </citation>
    <scope>NUCLEOTIDE SEQUENCE [LARGE SCALE GENOMIC DNA]</scope>
    <source>
        <strain evidence="2 3">VS20</strain>
    </source>
</reference>
<dbReference type="RefSeq" id="XP_008616790.1">
    <property type="nucleotide sequence ID" value="XM_008618568.1"/>
</dbReference>
<dbReference type="VEuPathDB" id="FungiDB:SDRG_12496"/>
<proteinExistence type="predicted"/>
<dbReference type="GeneID" id="19953223"/>
<keyword evidence="3" id="KW-1185">Reference proteome</keyword>
<protein>
    <recommendedName>
        <fullName evidence="4">Apple domain-containing protein</fullName>
    </recommendedName>
</protein>
<evidence type="ECO:0008006" key="4">
    <source>
        <dbReference type="Google" id="ProtNLM"/>
    </source>
</evidence>
<dbReference type="InParanoid" id="T0PW28"/>
<gene>
    <name evidence="2" type="ORF">SDRG_12496</name>
</gene>
<feature type="chain" id="PRO_5004582827" description="Apple domain-containing protein" evidence="1">
    <location>
        <begin position="24"/>
        <end position="89"/>
    </location>
</feature>
<organism evidence="2 3">
    <name type="scientific">Saprolegnia diclina (strain VS20)</name>
    <dbReference type="NCBI Taxonomy" id="1156394"/>
    <lineage>
        <taxon>Eukaryota</taxon>
        <taxon>Sar</taxon>
        <taxon>Stramenopiles</taxon>
        <taxon>Oomycota</taxon>
        <taxon>Saprolegniomycetes</taxon>
        <taxon>Saprolegniales</taxon>
        <taxon>Saprolegniaceae</taxon>
        <taxon>Saprolegnia</taxon>
    </lineage>
</organism>
<dbReference type="AlphaFoldDB" id="T0PW28"/>
<keyword evidence="1" id="KW-0732">Signal</keyword>
<name>T0PW28_SAPDV</name>
<accession>T0PW28</accession>